<feature type="region of interest" description="Disordered" evidence="1">
    <location>
        <begin position="1"/>
        <end position="40"/>
    </location>
</feature>
<proteinExistence type="predicted"/>
<gene>
    <name evidence="2" type="ORF">LTRI10_LOCUS43324</name>
</gene>
<dbReference type="Proteomes" id="UP001497516">
    <property type="component" value="Chromosome 7"/>
</dbReference>
<accession>A0AAV2G175</accession>
<organism evidence="2 3">
    <name type="scientific">Linum trigynum</name>
    <dbReference type="NCBI Taxonomy" id="586398"/>
    <lineage>
        <taxon>Eukaryota</taxon>
        <taxon>Viridiplantae</taxon>
        <taxon>Streptophyta</taxon>
        <taxon>Embryophyta</taxon>
        <taxon>Tracheophyta</taxon>
        <taxon>Spermatophyta</taxon>
        <taxon>Magnoliopsida</taxon>
        <taxon>eudicotyledons</taxon>
        <taxon>Gunneridae</taxon>
        <taxon>Pentapetalae</taxon>
        <taxon>rosids</taxon>
        <taxon>fabids</taxon>
        <taxon>Malpighiales</taxon>
        <taxon>Linaceae</taxon>
        <taxon>Linum</taxon>
    </lineage>
</organism>
<evidence type="ECO:0000313" key="3">
    <source>
        <dbReference type="Proteomes" id="UP001497516"/>
    </source>
</evidence>
<sequence length="98" mass="10451">MKGKRRRKGYLNPSSPSELRRLAPSSPRQRSDASFAKIPGLGTRPGATLAFSGFHMTRDEAGAVDFGSVVGDGFGFAGVVEGFFFVGENRTGRLGGRE</sequence>
<protein>
    <submittedName>
        <fullName evidence="2">Uncharacterized protein</fullName>
    </submittedName>
</protein>
<evidence type="ECO:0000256" key="1">
    <source>
        <dbReference type="SAM" id="MobiDB-lite"/>
    </source>
</evidence>
<evidence type="ECO:0000313" key="2">
    <source>
        <dbReference type="EMBL" id="CAL1403385.1"/>
    </source>
</evidence>
<dbReference type="AlphaFoldDB" id="A0AAV2G175"/>
<name>A0AAV2G175_9ROSI</name>
<dbReference type="EMBL" id="OZ034820">
    <property type="protein sequence ID" value="CAL1403385.1"/>
    <property type="molecule type" value="Genomic_DNA"/>
</dbReference>
<keyword evidence="3" id="KW-1185">Reference proteome</keyword>
<reference evidence="2 3" key="1">
    <citation type="submission" date="2024-04" db="EMBL/GenBank/DDBJ databases">
        <authorList>
            <person name="Fracassetti M."/>
        </authorList>
    </citation>
    <scope>NUCLEOTIDE SEQUENCE [LARGE SCALE GENOMIC DNA]</scope>
</reference>